<protein>
    <submittedName>
        <fullName evidence="2">MarR family transcriptional regulator</fullName>
    </submittedName>
</protein>
<dbReference type="EMBL" id="JAGEMK010000001">
    <property type="protein sequence ID" value="MBO1750508.1"/>
    <property type="molecule type" value="Genomic_DNA"/>
</dbReference>
<dbReference type="RefSeq" id="WP_208054152.1">
    <property type="nucleotide sequence ID" value="NZ_JAGEMK010000001.1"/>
</dbReference>
<dbReference type="PANTHER" id="PTHR33164:SF43">
    <property type="entry name" value="HTH-TYPE TRANSCRIPTIONAL REPRESSOR YETL"/>
    <property type="match status" value="1"/>
</dbReference>
<dbReference type="PANTHER" id="PTHR33164">
    <property type="entry name" value="TRANSCRIPTIONAL REGULATOR, MARR FAMILY"/>
    <property type="match status" value="1"/>
</dbReference>
<proteinExistence type="predicted"/>
<evidence type="ECO:0000313" key="2">
    <source>
        <dbReference type="EMBL" id="MBO1750508.1"/>
    </source>
</evidence>
<dbReference type="PROSITE" id="PS50995">
    <property type="entry name" value="HTH_MARR_2"/>
    <property type="match status" value="1"/>
</dbReference>
<evidence type="ECO:0000259" key="1">
    <source>
        <dbReference type="PROSITE" id="PS50995"/>
    </source>
</evidence>
<dbReference type="Proteomes" id="UP000664209">
    <property type="component" value="Unassembled WGS sequence"/>
</dbReference>
<gene>
    <name evidence="2" type="ORF">J4G33_01690</name>
</gene>
<evidence type="ECO:0000313" key="3">
    <source>
        <dbReference type="Proteomes" id="UP000664209"/>
    </source>
</evidence>
<name>A0A939LNA0_9CELL</name>
<feature type="domain" description="HTH marR-type" evidence="1">
    <location>
        <begin position="1"/>
        <end position="148"/>
    </location>
</feature>
<dbReference type="SUPFAM" id="SSF46785">
    <property type="entry name" value="Winged helix' DNA-binding domain"/>
    <property type="match status" value="1"/>
</dbReference>
<accession>A0A939LNA0</accession>
<dbReference type="InterPro" id="IPR036390">
    <property type="entry name" value="WH_DNA-bd_sf"/>
</dbReference>
<dbReference type="SMART" id="SM00347">
    <property type="entry name" value="HTH_MARR"/>
    <property type="match status" value="1"/>
</dbReference>
<dbReference type="GO" id="GO:0006950">
    <property type="term" value="P:response to stress"/>
    <property type="evidence" value="ECO:0007669"/>
    <property type="project" value="TreeGrafter"/>
</dbReference>
<organism evidence="2 3">
    <name type="scientific">Actinotalea soli</name>
    <dbReference type="NCBI Taxonomy" id="2819234"/>
    <lineage>
        <taxon>Bacteria</taxon>
        <taxon>Bacillati</taxon>
        <taxon>Actinomycetota</taxon>
        <taxon>Actinomycetes</taxon>
        <taxon>Micrococcales</taxon>
        <taxon>Cellulomonadaceae</taxon>
        <taxon>Actinotalea</taxon>
    </lineage>
</organism>
<dbReference type="Gene3D" id="1.10.10.10">
    <property type="entry name" value="Winged helix-like DNA-binding domain superfamily/Winged helix DNA-binding domain"/>
    <property type="match status" value="1"/>
</dbReference>
<dbReference type="GO" id="GO:0003700">
    <property type="term" value="F:DNA-binding transcription factor activity"/>
    <property type="evidence" value="ECO:0007669"/>
    <property type="project" value="InterPro"/>
</dbReference>
<dbReference type="InterPro" id="IPR039422">
    <property type="entry name" value="MarR/SlyA-like"/>
</dbReference>
<keyword evidence="3" id="KW-1185">Reference proteome</keyword>
<comment type="caution">
    <text evidence="2">The sequence shown here is derived from an EMBL/GenBank/DDBJ whole genome shotgun (WGS) entry which is preliminary data.</text>
</comment>
<dbReference type="InterPro" id="IPR036388">
    <property type="entry name" value="WH-like_DNA-bd_sf"/>
</dbReference>
<sequence>MTAHPNEADGDRRRHVEQVLAHQEDLADLLVGRRLEQLAQSRLTAQQLRALAVLVLDGERTSSDLAGVLGITAATVSGLVDRLVATGMAARRAHPDDGRVRLVSATAAGARAVRVTVLGPDAFEVALLDRLTLDELAQLSTGVGAVLRVMRELGGPPPDPGSAQLTG</sequence>
<dbReference type="InterPro" id="IPR000835">
    <property type="entry name" value="HTH_MarR-typ"/>
</dbReference>
<dbReference type="Pfam" id="PF12802">
    <property type="entry name" value="MarR_2"/>
    <property type="match status" value="1"/>
</dbReference>
<dbReference type="AlphaFoldDB" id="A0A939LNA0"/>
<reference evidence="2" key="1">
    <citation type="submission" date="2021-03" db="EMBL/GenBank/DDBJ databases">
        <title>Actinotalea soli sp. nov., isolated from soil.</title>
        <authorList>
            <person name="Ping W."/>
            <person name="Zhang J."/>
        </authorList>
    </citation>
    <scope>NUCLEOTIDE SEQUENCE</scope>
    <source>
        <strain evidence="2">BY-33</strain>
    </source>
</reference>